<accession>A0A9D3MSQ9</accession>
<evidence type="ECO:0000256" key="10">
    <source>
        <dbReference type="SAM" id="MobiDB-lite"/>
    </source>
</evidence>
<dbReference type="FunFam" id="1.10.10.10:FF:000030">
    <property type="entry name" value="Forkhead box protein K2"/>
    <property type="match status" value="1"/>
</dbReference>
<evidence type="ECO:0000256" key="2">
    <source>
        <dbReference type="ARBA" id="ARBA00022794"/>
    </source>
</evidence>
<dbReference type="GO" id="GO:0003146">
    <property type="term" value="P:heart jogging"/>
    <property type="evidence" value="ECO:0007669"/>
    <property type="project" value="UniProtKB-ARBA"/>
</dbReference>
<organism evidence="12 13">
    <name type="scientific">Anguilla anguilla</name>
    <name type="common">European freshwater eel</name>
    <name type="synonym">Muraena anguilla</name>
    <dbReference type="NCBI Taxonomy" id="7936"/>
    <lineage>
        <taxon>Eukaryota</taxon>
        <taxon>Metazoa</taxon>
        <taxon>Chordata</taxon>
        <taxon>Craniata</taxon>
        <taxon>Vertebrata</taxon>
        <taxon>Euteleostomi</taxon>
        <taxon>Actinopterygii</taxon>
        <taxon>Neopterygii</taxon>
        <taxon>Teleostei</taxon>
        <taxon>Anguilliformes</taxon>
        <taxon>Anguillidae</taxon>
        <taxon>Anguilla</taxon>
    </lineage>
</organism>
<dbReference type="OMA" id="WARPLTV"/>
<dbReference type="InterPro" id="IPR036388">
    <property type="entry name" value="WH-like_DNA-bd_sf"/>
</dbReference>
<dbReference type="InterPro" id="IPR036390">
    <property type="entry name" value="WH_DNA-bd_sf"/>
</dbReference>
<dbReference type="PROSITE" id="PS00658">
    <property type="entry name" value="FORK_HEAD_2"/>
    <property type="match status" value="1"/>
</dbReference>
<evidence type="ECO:0000256" key="8">
    <source>
        <dbReference type="ARBA" id="ARBA00034770"/>
    </source>
</evidence>
<dbReference type="CDD" id="cd20023">
    <property type="entry name" value="FH_FOXJ1"/>
    <property type="match status" value="1"/>
</dbReference>
<dbReference type="InterPro" id="IPR001766">
    <property type="entry name" value="Fork_head_dom"/>
</dbReference>
<dbReference type="EMBL" id="JAFIRN010000002">
    <property type="protein sequence ID" value="KAG5854274.1"/>
    <property type="molecule type" value="Genomic_DNA"/>
</dbReference>
<keyword evidence="5" id="KW-0010">Activator</keyword>
<dbReference type="PROSITE" id="PS00657">
    <property type="entry name" value="FORK_HEAD_1"/>
    <property type="match status" value="1"/>
</dbReference>
<evidence type="ECO:0000256" key="3">
    <source>
        <dbReference type="ARBA" id="ARBA00023015"/>
    </source>
</evidence>
<evidence type="ECO:0000256" key="1">
    <source>
        <dbReference type="ARBA" id="ARBA00004123"/>
    </source>
</evidence>
<dbReference type="InterPro" id="IPR018122">
    <property type="entry name" value="TF_fork_head_CS_1"/>
</dbReference>
<evidence type="ECO:0000256" key="5">
    <source>
        <dbReference type="ARBA" id="ARBA00023159"/>
    </source>
</evidence>
<feature type="region of interest" description="Disordered" evidence="10">
    <location>
        <begin position="93"/>
        <end position="115"/>
    </location>
</feature>
<comment type="subcellular location">
    <subcellularLocation>
        <location evidence="1 9">Nucleus</location>
    </subcellularLocation>
</comment>
<keyword evidence="13" id="KW-1185">Reference proteome</keyword>
<dbReference type="GO" id="GO:0000981">
    <property type="term" value="F:DNA-binding transcription factor activity, RNA polymerase II-specific"/>
    <property type="evidence" value="ECO:0007669"/>
    <property type="project" value="TreeGrafter"/>
</dbReference>
<dbReference type="PRINTS" id="PR00053">
    <property type="entry name" value="FORKHEAD"/>
</dbReference>
<keyword evidence="4 9" id="KW-0238">DNA-binding</keyword>
<keyword evidence="7 9" id="KW-0539">Nucleus</keyword>
<protein>
    <recommendedName>
        <fullName evidence="11">Fork-head domain-containing protein</fullName>
    </recommendedName>
</protein>
<dbReference type="GO" id="GO:0005634">
    <property type="term" value="C:nucleus"/>
    <property type="evidence" value="ECO:0007669"/>
    <property type="project" value="UniProtKB-SubCell"/>
</dbReference>
<comment type="caution">
    <text evidence="12">The sequence shown here is derived from an EMBL/GenBank/DDBJ whole genome shotgun (WGS) entry which is preliminary data.</text>
</comment>
<dbReference type="PANTHER" id="PTHR46805:SF2">
    <property type="entry name" value="FORKHEAD BOX PROTEIN J1-A"/>
    <property type="match status" value="1"/>
</dbReference>
<reference evidence="12" key="1">
    <citation type="submission" date="2021-01" db="EMBL/GenBank/DDBJ databases">
        <title>A chromosome-scale assembly of European eel, Anguilla anguilla.</title>
        <authorList>
            <person name="Henkel C."/>
            <person name="Jong-Raadsen S.A."/>
            <person name="Dufour S."/>
            <person name="Weltzien F.-A."/>
            <person name="Palstra A.P."/>
            <person name="Pelster B."/>
            <person name="Spaink H.P."/>
            <person name="Van Den Thillart G.E."/>
            <person name="Jansen H."/>
            <person name="Zahm M."/>
            <person name="Klopp C."/>
            <person name="Cedric C."/>
            <person name="Louis A."/>
            <person name="Berthelot C."/>
            <person name="Parey E."/>
            <person name="Roest Crollius H."/>
            <person name="Montfort J."/>
            <person name="Robinson-Rechavi M."/>
            <person name="Bucao C."/>
            <person name="Bouchez O."/>
            <person name="Gislard M."/>
            <person name="Lluch J."/>
            <person name="Milhes M."/>
            <person name="Lampietro C."/>
            <person name="Lopez Roques C."/>
            <person name="Donnadieu C."/>
            <person name="Braasch I."/>
            <person name="Desvignes T."/>
            <person name="Postlethwait J."/>
            <person name="Bobe J."/>
            <person name="Guiguen Y."/>
            <person name="Dirks R."/>
        </authorList>
    </citation>
    <scope>NUCLEOTIDE SEQUENCE</scope>
    <source>
        <strain evidence="12">Tag_6206</strain>
        <tissue evidence="12">Liver</tissue>
    </source>
</reference>
<comment type="similarity">
    <text evidence="8">Belongs to the FOXJ1 family.</text>
</comment>
<dbReference type="Proteomes" id="UP001044222">
    <property type="component" value="Unassembled WGS sequence"/>
</dbReference>
<dbReference type="GO" id="GO:0060271">
    <property type="term" value="P:cilium assembly"/>
    <property type="evidence" value="ECO:0007669"/>
    <property type="project" value="UniProtKB-ARBA"/>
</dbReference>
<dbReference type="InterPro" id="IPR047512">
    <property type="entry name" value="FH_FOXJ1"/>
</dbReference>
<evidence type="ECO:0000313" key="12">
    <source>
        <dbReference type="EMBL" id="KAG5854274.1"/>
    </source>
</evidence>
<dbReference type="InterPro" id="IPR047513">
    <property type="entry name" value="FOXJ1"/>
</dbReference>
<dbReference type="PANTHER" id="PTHR46805">
    <property type="entry name" value="FORKHEAD BOX PROTEIN J1"/>
    <property type="match status" value="1"/>
</dbReference>
<name>A0A9D3MSQ9_ANGAN</name>
<evidence type="ECO:0000256" key="9">
    <source>
        <dbReference type="PROSITE-ProRule" id="PRU00089"/>
    </source>
</evidence>
<evidence type="ECO:0000256" key="7">
    <source>
        <dbReference type="ARBA" id="ARBA00023242"/>
    </source>
</evidence>
<evidence type="ECO:0000256" key="4">
    <source>
        <dbReference type="ARBA" id="ARBA00023125"/>
    </source>
</evidence>
<evidence type="ECO:0000259" key="11">
    <source>
        <dbReference type="PROSITE" id="PS50039"/>
    </source>
</evidence>
<dbReference type="AlphaFoldDB" id="A0A9D3MSQ9"/>
<dbReference type="SUPFAM" id="SSF46785">
    <property type="entry name" value="Winged helix' DNA-binding domain"/>
    <property type="match status" value="1"/>
</dbReference>
<dbReference type="PROSITE" id="PS50039">
    <property type="entry name" value="FORK_HEAD_3"/>
    <property type="match status" value="1"/>
</dbReference>
<dbReference type="Pfam" id="PF00250">
    <property type="entry name" value="Forkhead"/>
    <property type="match status" value="1"/>
</dbReference>
<evidence type="ECO:0000313" key="13">
    <source>
        <dbReference type="Proteomes" id="UP001044222"/>
    </source>
</evidence>
<dbReference type="SMART" id="SM00339">
    <property type="entry name" value="FH"/>
    <property type="match status" value="1"/>
</dbReference>
<dbReference type="GO" id="GO:0000978">
    <property type="term" value="F:RNA polymerase II cis-regulatory region sequence-specific DNA binding"/>
    <property type="evidence" value="ECO:0007669"/>
    <property type="project" value="TreeGrafter"/>
</dbReference>
<feature type="domain" description="Fork-head" evidence="11">
    <location>
        <begin position="150"/>
        <end position="244"/>
    </location>
</feature>
<keyword evidence="2" id="KW-0970">Cilium biogenesis/degradation</keyword>
<dbReference type="InterPro" id="IPR030456">
    <property type="entry name" value="TF_fork_head_CS_2"/>
</dbReference>
<feature type="compositionally biased region" description="Low complexity" evidence="10">
    <location>
        <begin position="93"/>
        <end position="108"/>
    </location>
</feature>
<keyword evidence="6" id="KW-0804">Transcription</keyword>
<feature type="DNA-binding region" description="Fork-head" evidence="9">
    <location>
        <begin position="150"/>
        <end position="244"/>
    </location>
</feature>
<sequence length="489" mass="53307">MLTLSCADTWPEGSVALEEEVVTAAAQAEELDGSITSSSNGCSSSVSLDDSLTSLQWLQEFSIINASGNQQVPFSGQNQHPLCGHQRLVGSEAPASPMAADPASMGMPHTPGKPTSAAFCRGPSSSALLGLVTYGHCPEEVDYKTNPHVKPPYSYATLICMAMQASKKSKITLSCIYKWITDNFCYFRHADPTWQNSIRHNLSLNKCFIKVPRQKDEPGKGGFWKIDPQYADRLLSGAYKKRRLPPVQINPALQARVRPGLQARPVGSLPAVSGPGELSISPESQQLLQEFEEATGVDQNWDPCSAEGSMSGAWLSGKGCGYKRKQPMLRRTSVVKAPRRSSSPLLCVDEQKELGSLKGDFDWDALLDSELCGELSLDSTCQLSPMERDEDLTVRGRHIGRPQQWSPLEASADSSGSHILSETQQSSLDFDEETFLATAFLQSPWPEEDEGGLDKRTDFLCNSGVNFDQLLDLGDSFSGDLSSKIESFL</sequence>
<dbReference type="GO" id="GO:0001947">
    <property type="term" value="P:heart looping"/>
    <property type="evidence" value="ECO:0007669"/>
    <property type="project" value="UniProtKB-ARBA"/>
</dbReference>
<gene>
    <name evidence="12" type="ORF">ANANG_G00036080</name>
</gene>
<dbReference type="Gene3D" id="1.10.10.10">
    <property type="entry name" value="Winged helix-like DNA-binding domain superfamily/Winged helix DNA-binding domain"/>
    <property type="match status" value="1"/>
</dbReference>
<keyword evidence="3" id="KW-0805">Transcription regulation</keyword>
<dbReference type="OrthoDB" id="691130at2759"/>
<evidence type="ECO:0000256" key="6">
    <source>
        <dbReference type="ARBA" id="ARBA00023163"/>
    </source>
</evidence>
<proteinExistence type="inferred from homology"/>